<keyword evidence="6" id="KW-0067">ATP-binding</keyword>
<feature type="domain" description="ABC transporter" evidence="11">
    <location>
        <begin position="590"/>
        <end position="816"/>
    </location>
</feature>
<dbReference type="InterPro" id="IPR011527">
    <property type="entry name" value="ABC1_TM_dom"/>
</dbReference>
<dbReference type="InterPro" id="IPR056227">
    <property type="entry name" value="TMD0_ABC"/>
</dbReference>
<evidence type="ECO:0008006" key="15">
    <source>
        <dbReference type="Google" id="ProtNLM"/>
    </source>
</evidence>
<evidence type="ECO:0000256" key="10">
    <source>
        <dbReference type="SAM" id="Phobius"/>
    </source>
</evidence>
<name>A0A9W8QHH6_AKAMU</name>
<keyword evidence="14" id="KW-1185">Reference proteome</keyword>
<feature type="transmembrane region" description="Helical" evidence="10">
    <location>
        <begin position="1082"/>
        <end position="1110"/>
    </location>
</feature>
<proteinExistence type="predicted"/>
<evidence type="ECO:0000256" key="1">
    <source>
        <dbReference type="ARBA" id="ARBA00004651"/>
    </source>
</evidence>
<keyword evidence="8 10" id="KW-0472">Membrane</keyword>
<dbReference type="InterPro" id="IPR050173">
    <property type="entry name" value="ABC_transporter_C-like"/>
</dbReference>
<dbReference type="GO" id="GO:0016887">
    <property type="term" value="F:ATP hydrolysis activity"/>
    <property type="evidence" value="ECO:0007669"/>
    <property type="project" value="InterPro"/>
</dbReference>
<protein>
    <recommendedName>
        <fullName evidence="15">ABC transporter</fullName>
    </recommendedName>
</protein>
<evidence type="ECO:0000256" key="3">
    <source>
        <dbReference type="ARBA" id="ARBA00022475"/>
    </source>
</evidence>
<dbReference type="InterPro" id="IPR036640">
    <property type="entry name" value="ABC1_TM_sf"/>
</dbReference>
<dbReference type="Gene3D" id="1.20.1560.10">
    <property type="entry name" value="ABC transporter type 1, transmembrane domain"/>
    <property type="match status" value="2"/>
</dbReference>
<dbReference type="Gene3D" id="3.40.50.300">
    <property type="entry name" value="P-loop containing nucleotide triphosphate hydrolases"/>
    <property type="match status" value="2"/>
</dbReference>
<dbReference type="SUPFAM" id="SSF52540">
    <property type="entry name" value="P-loop containing nucleoside triphosphate hydrolases"/>
    <property type="match status" value="2"/>
</dbReference>
<dbReference type="GO" id="GO:0005886">
    <property type="term" value="C:plasma membrane"/>
    <property type="evidence" value="ECO:0007669"/>
    <property type="project" value="UniProtKB-SubCell"/>
</dbReference>
<dbReference type="PANTHER" id="PTHR24223">
    <property type="entry name" value="ATP-BINDING CASSETTE SUB-FAMILY C"/>
    <property type="match status" value="1"/>
</dbReference>
<dbReference type="PROSITE" id="PS50893">
    <property type="entry name" value="ABC_TRANSPORTER_2"/>
    <property type="match status" value="2"/>
</dbReference>
<dbReference type="InterPro" id="IPR044726">
    <property type="entry name" value="ABCC_6TM_D2"/>
</dbReference>
<evidence type="ECO:0000256" key="5">
    <source>
        <dbReference type="ARBA" id="ARBA00022741"/>
    </source>
</evidence>
<evidence type="ECO:0000259" key="11">
    <source>
        <dbReference type="PROSITE" id="PS50893"/>
    </source>
</evidence>
<feature type="transmembrane region" description="Helical" evidence="10">
    <location>
        <begin position="982"/>
        <end position="1001"/>
    </location>
</feature>
<feature type="region of interest" description="Disordered" evidence="9">
    <location>
        <begin position="808"/>
        <end position="850"/>
    </location>
</feature>
<evidence type="ECO:0000256" key="9">
    <source>
        <dbReference type="SAM" id="MobiDB-lite"/>
    </source>
</evidence>
<dbReference type="KEGG" id="amus:LMH87_000218"/>
<dbReference type="InterPro" id="IPR027417">
    <property type="entry name" value="P-loop_NTPase"/>
</dbReference>
<gene>
    <name evidence="13" type="ORF">LMH87_000218</name>
</gene>
<evidence type="ECO:0000313" key="14">
    <source>
        <dbReference type="Proteomes" id="UP001144673"/>
    </source>
</evidence>
<organism evidence="13 14">
    <name type="scientific">Akanthomyces muscarius</name>
    <name type="common">Entomopathogenic fungus</name>
    <name type="synonym">Lecanicillium muscarium</name>
    <dbReference type="NCBI Taxonomy" id="2231603"/>
    <lineage>
        <taxon>Eukaryota</taxon>
        <taxon>Fungi</taxon>
        <taxon>Dikarya</taxon>
        <taxon>Ascomycota</taxon>
        <taxon>Pezizomycotina</taxon>
        <taxon>Sordariomycetes</taxon>
        <taxon>Hypocreomycetidae</taxon>
        <taxon>Hypocreales</taxon>
        <taxon>Cordycipitaceae</taxon>
        <taxon>Akanthomyces</taxon>
    </lineage>
</organism>
<reference evidence="13" key="1">
    <citation type="journal article" date="2023" name="Access Microbiol">
        <title>De-novo genome assembly for Akanthomyces muscarius, a biocontrol agent of insect agricultural pests.</title>
        <authorList>
            <person name="Erdos Z."/>
            <person name="Studholme D.J."/>
            <person name="Raymond B."/>
            <person name="Sharma M."/>
        </authorList>
    </citation>
    <scope>NUCLEOTIDE SEQUENCE</scope>
    <source>
        <strain evidence="13">Ve6</strain>
    </source>
</reference>
<evidence type="ECO:0000256" key="4">
    <source>
        <dbReference type="ARBA" id="ARBA00022692"/>
    </source>
</evidence>
<feature type="transmembrane region" description="Helical" evidence="10">
    <location>
        <begin position="860"/>
        <end position="886"/>
    </location>
</feature>
<evidence type="ECO:0000259" key="12">
    <source>
        <dbReference type="PROSITE" id="PS50929"/>
    </source>
</evidence>
<feature type="compositionally biased region" description="Polar residues" evidence="9">
    <location>
        <begin position="817"/>
        <end position="832"/>
    </location>
</feature>
<dbReference type="EMBL" id="JAJHUN010000007">
    <property type="protein sequence ID" value="KAJ4154948.1"/>
    <property type="molecule type" value="Genomic_DNA"/>
</dbReference>
<sequence length="1425" mass="156628">MPSAMDNTFGPVLPDHFDFTLLFERSVLGMVPAGIAILIVPVYLRAMARAANQVRPGRLLWAKLATAAALVGIQLASIILWHNAGLLRSDVALAASITSLVASLGIAIILYIAHTFFLCPSAFLSVYFSLTMVFDVTMARSYFLRHSIDALGGLQVTVAGLKLVLVLLEEVPKRQLFRSNLLRPGLGETVGFWNRTLLLWVNPLLSLGFRKNIHVEDLPEIGDRYDSQRLFDRFVPQWKNADKTAKLPLVTACFCALHWQFLLPILPRLCYIGFSFSRPFFMQRVIDTVSNSDASDGVTDGLIGAAIFIFGGLMLSRSVFERLEFQAITSVRGMLVMALYAKVQRLSVGVLEKSAAITLLTTDIAGLQDGLGYLHSSWSSLLELGLGVYVLYTFVGYACFLLFIPSSISALGTYIVTKNMASARTIWNEKVETRVAATSNILAQLKSIKAMGLTQVMSTYLQEKRVDELDTSMKERNFRIMNYGVYGFGAAMTPVAVLAGARFWTRVSNPMTVSEIFAAYAAIFVAVSPLNNLLVSLPFFADGYSCLIRVQKFLMLPEMRDQRECQEPGEVTVEKSEKTSAAPQSSGCAVEMRNVSVVSEASGHILQDVTLRIPMRSLAMMHGSVGSGKSSFLKALLGELGIDSGTIEIASKRVAYASQSPWIQNTTIKDNVVGLCPFDELLYNEVVFACALDKDLDELSNGDQTMAGSNGCNLSGGQKQRLGLARSLFACTSIILLDDVLSALDTNTASLVFQRVCGPNGLLRRRNCTTIMTTNKPEILGEADLVFEISEQGRVRLDEAYPRRDRIRPPLAGASREASQTEVPRIETQQESVPVPFKRSKTEPETDELDRHRRHGDVKLYGYFFTTANVWLFVLWISATAIASIMERMPQIFLRIWMTADAGNDWYFAGFAAISFVEVIVTCAGGALFLKQVLPLSSAELHWRLLQTVMGSTLSFISHTDAGSLLNRFSQDISLITQRMPLMLMTAASMFFNVLVDIGIISSGSKYTPPIMVFLGGVLYAIQHYYLRTSRQLRYLDLETTAPMITHLTETTSGIAHIRGLGWQEHFDAELALRLNHAQRPFYFLFCVQQWLTLALDFTTFVSAVTLVSITTIFPGSTSESAIGLALLNLISFSTTASWFLRTWVSLETSLGGLARIKAFCKDTPVEDDPADAEPLPENWPTSGKIDYKGVTASYIGPNGEVRPALNDTSFSIPHGQKVGISGRTGSGKSSMLLSLLHLMDYHGEISIDGREIKTIPRHLLRSRVTTMTQDSVELKGTIRLNVYPFDTTTTAAATAPSDDDMVAALDCVGLWAHLQRHGGLDGDVADAGLSHGQKQLLCLARALLHQSSLGTRVVLVDEATSALDPRTDARAQALMAEAWADCTVLTIAHQREGLDFVDRVMELESGHLMELRPASPTDAWGGNF</sequence>
<accession>A0A9W8QHH6</accession>
<evidence type="ECO:0000256" key="6">
    <source>
        <dbReference type="ARBA" id="ARBA00022840"/>
    </source>
</evidence>
<keyword evidence="5" id="KW-0547">Nucleotide-binding</keyword>
<feature type="domain" description="ABC transporter" evidence="11">
    <location>
        <begin position="1186"/>
        <end position="1425"/>
    </location>
</feature>
<feature type="domain" description="ABC transmembrane type-1" evidence="12">
    <location>
        <begin position="269"/>
        <end position="542"/>
    </location>
</feature>
<feature type="transmembrane region" description="Helical" evidence="10">
    <location>
        <begin position="60"/>
        <end position="81"/>
    </location>
</feature>
<dbReference type="Pfam" id="PF00005">
    <property type="entry name" value="ABC_tran"/>
    <property type="match status" value="2"/>
</dbReference>
<evidence type="ECO:0000256" key="8">
    <source>
        <dbReference type="ARBA" id="ARBA00023136"/>
    </source>
</evidence>
<feature type="transmembrane region" description="Helical" evidence="10">
    <location>
        <begin position="906"/>
        <end position="930"/>
    </location>
</feature>
<dbReference type="PANTHER" id="PTHR24223:SF399">
    <property type="entry name" value="ABC TRANSPORTER ATNG"/>
    <property type="match status" value="1"/>
</dbReference>
<comment type="caution">
    <text evidence="13">The sequence shown here is derived from an EMBL/GenBank/DDBJ whole genome shotgun (WGS) entry which is preliminary data.</text>
</comment>
<keyword evidence="3" id="KW-1003">Cell membrane</keyword>
<dbReference type="InterPro" id="IPR003439">
    <property type="entry name" value="ABC_transporter-like_ATP-bd"/>
</dbReference>
<feature type="transmembrane region" description="Helical" evidence="10">
    <location>
        <begin position="483"/>
        <end position="504"/>
    </location>
</feature>
<feature type="transmembrane region" description="Helical" evidence="10">
    <location>
        <begin position="124"/>
        <end position="144"/>
    </location>
</feature>
<dbReference type="SMART" id="SM00382">
    <property type="entry name" value="AAA"/>
    <property type="match status" value="2"/>
</dbReference>
<dbReference type="SUPFAM" id="SSF90123">
    <property type="entry name" value="ABC transporter transmembrane region"/>
    <property type="match status" value="2"/>
</dbReference>
<keyword evidence="4 10" id="KW-0812">Transmembrane</keyword>
<dbReference type="PROSITE" id="PS50929">
    <property type="entry name" value="ABC_TM1F"/>
    <property type="match status" value="2"/>
</dbReference>
<feature type="transmembrane region" description="Helical" evidence="10">
    <location>
        <begin position="27"/>
        <end position="48"/>
    </location>
</feature>
<feature type="transmembrane region" description="Helical" evidence="10">
    <location>
        <begin position="389"/>
        <end position="416"/>
    </location>
</feature>
<feature type="transmembrane region" description="Helical" evidence="10">
    <location>
        <begin position="93"/>
        <end position="112"/>
    </location>
</feature>
<evidence type="ECO:0000313" key="13">
    <source>
        <dbReference type="EMBL" id="KAJ4154948.1"/>
    </source>
</evidence>
<feature type="transmembrane region" description="Helical" evidence="10">
    <location>
        <begin position="516"/>
        <end position="541"/>
    </location>
</feature>
<dbReference type="CDD" id="cd18580">
    <property type="entry name" value="ABC_6TM_ABCC_D2"/>
    <property type="match status" value="1"/>
</dbReference>
<keyword evidence="7 10" id="KW-1133">Transmembrane helix</keyword>
<dbReference type="RefSeq" id="XP_056055072.1">
    <property type="nucleotide sequence ID" value="XM_056198090.1"/>
</dbReference>
<dbReference type="InterPro" id="IPR003593">
    <property type="entry name" value="AAA+_ATPase"/>
</dbReference>
<dbReference type="PROSITE" id="PS00211">
    <property type="entry name" value="ABC_TRANSPORTER_1"/>
    <property type="match status" value="2"/>
</dbReference>
<dbReference type="GeneID" id="80887377"/>
<evidence type="ECO:0000256" key="7">
    <source>
        <dbReference type="ARBA" id="ARBA00022989"/>
    </source>
</evidence>
<evidence type="ECO:0000256" key="2">
    <source>
        <dbReference type="ARBA" id="ARBA00022448"/>
    </source>
</evidence>
<dbReference type="GO" id="GO:0005524">
    <property type="term" value="F:ATP binding"/>
    <property type="evidence" value="ECO:0007669"/>
    <property type="project" value="UniProtKB-KW"/>
</dbReference>
<keyword evidence="2" id="KW-0813">Transport</keyword>
<feature type="domain" description="ABC transmembrane type-1" evidence="12">
    <location>
        <begin position="872"/>
        <end position="1149"/>
    </location>
</feature>
<comment type="subcellular location">
    <subcellularLocation>
        <location evidence="1">Cell membrane</location>
        <topology evidence="1">Multi-pass membrane protein</topology>
    </subcellularLocation>
</comment>
<dbReference type="Pfam" id="PF24357">
    <property type="entry name" value="TMD0_ABC"/>
    <property type="match status" value="1"/>
</dbReference>
<feature type="transmembrane region" description="Helical" evidence="10">
    <location>
        <begin position="1007"/>
        <end position="1027"/>
    </location>
</feature>
<dbReference type="Pfam" id="PF00664">
    <property type="entry name" value="ABC_membrane"/>
    <property type="match status" value="2"/>
</dbReference>
<dbReference type="GO" id="GO:0140359">
    <property type="term" value="F:ABC-type transporter activity"/>
    <property type="evidence" value="ECO:0007669"/>
    <property type="project" value="InterPro"/>
</dbReference>
<dbReference type="Proteomes" id="UP001144673">
    <property type="component" value="Chromosome 6"/>
</dbReference>
<dbReference type="InterPro" id="IPR017871">
    <property type="entry name" value="ABC_transporter-like_CS"/>
</dbReference>